<dbReference type="SMART" id="SM00343">
    <property type="entry name" value="ZnF_C2HC"/>
    <property type="match status" value="1"/>
</dbReference>
<dbReference type="Proteomes" id="UP000192927">
    <property type="component" value="Unassembled WGS sequence"/>
</dbReference>
<reference evidence="4" key="1">
    <citation type="submission" date="2017-03" db="EMBL/GenBank/DDBJ databases">
        <authorList>
            <person name="Sharma R."/>
            <person name="Thines M."/>
        </authorList>
    </citation>
    <scope>NUCLEOTIDE SEQUENCE [LARGE SCALE GENOMIC DNA]</scope>
</reference>
<organism evidence="3 4">
    <name type="scientific">Lasallia pustulata</name>
    <dbReference type="NCBI Taxonomy" id="136370"/>
    <lineage>
        <taxon>Eukaryota</taxon>
        <taxon>Fungi</taxon>
        <taxon>Dikarya</taxon>
        <taxon>Ascomycota</taxon>
        <taxon>Pezizomycotina</taxon>
        <taxon>Lecanoromycetes</taxon>
        <taxon>OSLEUM clade</taxon>
        <taxon>Umbilicariomycetidae</taxon>
        <taxon>Umbilicariales</taxon>
        <taxon>Umbilicariaceae</taxon>
        <taxon>Lasallia</taxon>
    </lineage>
</organism>
<evidence type="ECO:0000313" key="3">
    <source>
        <dbReference type="EMBL" id="SLM33606.1"/>
    </source>
</evidence>
<dbReference type="SUPFAM" id="SSF57756">
    <property type="entry name" value="Retrovirus zinc finger-like domains"/>
    <property type="match status" value="1"/>
</dbReference>
<protein>
    <submittedName>
        <fullName evidence="3">Zinc finger, CCHC-type</fullName>
    </submittedName>
</protein>
<evidence type="ECO:0000259" key="2">
    <source>
        <dbReference type="PROSITE" id="PS50158"/>
    </source>
</evidence>
<keyword evidence="4" id="KW-1185">Reference proteome</keyword>
<name>A0A1W5CRX6_9LECA</name>
<evidence type="ECO:0000256" key="1">
    <source>
        <dbReference type="PROSITE-ProRule" id="PRU00047"/>
    </source>
</evidence>
<dbReference type="AlphaFoldDB" id="A0A1W5CRX6"/>
<evidence type="ECO:0000313" key="4">
    <source>
        <dbReference type="Proteomes" id="UP000192927"/>
    </source>
</evidence>
<proteinExistence type="predicted"/>
<keyword evidence="1" id="KW-0479">Metal-binding</keyword>
<feature type="domain" description="CCHC-type" evidence="2">
    <location>
        <begin position="106"/>
        <end position="121"/>
    </location>
</feature>
<keyword evidence="1" id="KW-0863">Zinc-finger</keyword>
<dbReference type="PROSITE" id="PS50158">
    <property type="entry name" value="ZF_CCHC"/>
    <property type="match status" value="1"/>
</dbReference>
<dbReference type="Pfam" id="PF00098">
    <property type="entry name" value="zf-CCHC"/>
    <property type="match status" value="1"/>
</dbReference>
<dbReference type="GO" id="GO:0003676">
    <property type="term" value="F:nucleic acid binding"/>
    <property type="evidence" value="ECO:0007669"/>
    <property type="project" value="InterPro"/>
</dbReference>
<accession>A0A1W5CRX6</accession>
<dbReference type="EMBL" id="FWEW01000067">
    <property type="protein sequence ID" value="SLM33606.1"/>
    <property type="molecule type" value="Genomic_DNA"/>
</dbReference>
<dbReference type="InterPro" id="IPR036875">
    <property type="entry name" value="Znf_CCHC_sf"/>
</dbReference>
<dbReference type="Gene3D" id="4.10.60.10">
    <property type="entry name" value="Zinc finger, CCHC-type"/>
    <property type="match status" value="1"/>
</dbReference>
<keyword evidence="1" id="KW-0862">Zinc</keyword>
<sequence>MGTNWDDIALVAQYYHGVKDGVKDEISRGERPDKLHAMMLMAVQINNRLYKRQRKKGHAPYRDEKKMYSHRHKHKHRKHCKHDKYGPKEMEIDVIAPTKKKAFDGKCYNCGKKGHLARDCRGPIKNQKSGQFQASKKTKHAEISWIGCYDDSCNIHRSDKDGAGWYPQQPHQTAVVGKDKSDRYGTPPTEEDFAEAKNQYSPMYPDGPDEQTEAERWIQDAEEQLCRKLLVFQTSSELAREDVMDAQ</sequence>
<dbReference type="InterPro" id="IPR001878">
    <property type="entry name" value="Znf_CCHC"/>
</dbReference>
<dbReference type="GO" id="GO:0008270">
    <property type="term" value="F:zinc ion binding"/>
    <property type="evidence" value="ECO:0007669"/>
    <property type="project" value="UniProtKB-KW"/>
</dbReference>